<reference evidence="5" key="1">
    <citation type="submission" date="2023-07" db="EMBL/GenBank/DDBJ databases">
        <authorList>
            <consortium name="AG Swart"/>
            <person name="Singh M."/>
            <person name="Singh A."/>
            <person name="Seah K."/>
            <person name="Emmerich C."/>
        </authorList>
    </citation>
    <scope>NUCLEOTIDE SEQUENCE</scope>
    <source>
        <strain evidence="5">DP1</strain>
    </source>
</reference>
<dbReference type="Pfam" id="PF12894">
    <property type="entry name" value="ANAPC4_WD40"/>
    <property type="match status" value="1"/>
</dbReference>
<evidence type="ECO:0000256" key="1">
    <source>
        <dbReference type="ARBA" id="ARBA00022574"/>
    </source>
</evidence>
<gene>
    <name evidence="5" type="ORF">ECRASSUSDP1_LOCUS8792</name>
</gene>
<feature type="repeat" description="WD" evidence="3">
    <location>
        <begin position="193"/>
        <end position="218"/>
    </location>
</feature>
<evidence type="ECO:0000313" key="6">
    <source>
        <dbReference type="Proteomes" id="UP001295684"/>
    </source>
</evidence>
<dbReference type="AlphaFoldDB" id="A0AAD1UIE9"/>
<dbReference type="Pfam" id="PF00400">
    <property type="entry name" value="WD40"/>
    <property type="match status" value="2"/>
</dbReference>
<dbReference type="InterPro" id="IPR024977">
    <property type="entry name" value="Apc4-like_WD40_dom"/>
</dbReference>
<keyword evidence="1 3" id="KW-0853">WD repeat</keyword>
<dbReference type="Gene3D" id="2.130.10.10">
    <property type="entry name" value="YVTN repeat-like/Quinoprotein amine dehydrogenase"/>
    <property type="match status" value="1"/>
</dbReference>
<evidence type="ECO:0000259" key="4">
    <source>
        <dbReference type="Pfam" id="PF12894"/>
    </source>
</evidence>
<dbReference type="InterPro" id="IPR019775">
    <property type="entry name" value="WD40_repeat_CS"/>
</dbReference>
<feature type="domain" description="Anaphase-promoting complex subunit 4-like WD40" evidence="4">
    <location>
        <begin position="334"/>
        <end position="387"/>
    </location>
</feature>
<organism evidence="5 6">
    <name type="scientific">Euplotes crassus</name>
    <dbReference type="NCBI Taxonomy" id="5936"/>
    <lineage>
        <taxon>Eukaryota</taxon>
        <taxon>Sar</taxon>
        <taxon>Alveolata</taxon>
        <taxon>Ciliophora</taxon>
        <taxon>Intramacronucleata</taxon>
        <taxon>Spirotrichea</taxon>
        <taxon>Hypotrichia</taxon>
        <taxon>Euplotida</taxon>
        <taxon>Euplotidae</taxon>
        <taxon>Moneuplotes</taxon>
    </lineage>
</organism>
<dbReference type="PROSITE" id="PS00678">
    <property type="entry name" value="WD_REPEATS_1"/>
    <property type="match status" value="1"/>
</dbReference>
<sequence>MSTQEFLESMKKSHQRMDTIKKNFESWRPLAGIAYDYFYPHSLKWSASCCKWGNVIAENETMIRQEVIFGSRTDGSYNKTTNTWDGVCSLIVLGEVDIPKQGYKIPKRLDSISSDLEESKRRISVSKVISHPYEINCLKPWPANRKIVCSHTDSKDVYLWDLFYQENTEYKENVVANTPDLILKGHTDIACYALDWHKNKPLVASGGRDKCVLLWDLEQYFGCNTIIHGDKQIQQTYMKHLEDSKDEESCEETNTRVVPKKLQSYLKDMRESNNLSSETVHADIELRGHTENVEDICFHPVSETQLCSSSQDQTIMLWDTKSGCSPVMKIDEIHSDDINCVDWNPHDHNLLLAGSSDHSVSLIDIRNGKCINYFDQHKSEVSYVQWSPFKENIFASSGDSLMIWDLKRQGEELMFHHCGHVGPIVDFDWNFEDEWSMMSTSEDSDSIVMHDEGSFQLYRPLDLIVGDNEYTEAE</sequence>
<name>A0AAD1UIE9_EUPCR</name>
<dbReference type="InterPro" id="IPR001680">
    <property type="entry name" value="WD40_rpt"/>
</dbReference>
<dbReference type="SMART" id="SM00320">
    <property type="entry name" value="WD40"/>
    <property type="match status" value="6"/>
</dbReference>
<feature type="repeat" description="WD" evidence="3">
    <location>
        <begin position="286"/>
        <end position="323"/>
    </location>
</feature>
<keyword evidence="6" id="KW-1185">Reference proteome</keyword>
<proteinExistence type="predicted"/>
<feature type="repeat" description="WD" evidence="3">
    <location>
        <begin position="331"/>
        <end position="373"/>
    </location>
</feature>
<comment type="caution">
    <text evidence="5">The sequence shown here is derived from an EMBL/GenBank/DDBJ whole genome shotgun (WGS) entry which is preliminary data.</text>
</comment>
<dbReference type="PANTHER" id="PTHR22850">
    <property type="entry name" value="WD40 REPEAT FAMILY"/>
    <property type="match status" value="1"/>
</dbReference>
<dbReference type="InterPro" id="IPR050459">
    <property type="entry name" value="WD_repeat_RBAP46/RBAP48/MSI1"/>
</dbReference>
<dbReference type="PROSITE" id="PS50294">
    <property type="entry name" value="WD_REPEATS_REGION"/>
    <property type="match status" value="1"/>
</dbReference>
<protein>
    <recommendedName>
        <fullName evidence="4">Anaphase-promoting complex subunit 4-like WD40 domain-containing protein</fullName>
    </recommendedName>
</protein>
<dbReference type="InterPro" id="IPR015943">
    <property type="entry name" value="WD40/YVTN_repeat-like_dom_sf"/>
</dbReference>
<evidence type="ECO:0000256" key="3">
    <source>
        <dbReference type="PROSITE-ProRule" id="PRU00221"/>
    </source>
</evidence>
<evidence type="ECO:0000313" key="5">
    <source>
        <dbReference type="EMBL" id="CAI2367505.1"/>
    </source>
</evidence>
<evidence type="ECO:0000256" key="2">
    <source>
        <dbReference type="ARBA" id="ARBA00022737"/>
    </source>
</evidence>
<dbReference type="PROSITE" id="PS50082">
    <property type="entry name" value="WD_REPEATS_2"/>
    <property type="match status" value="3"/>
</dbReference>
<keyword evidence="2" id="KW-0677">Repeat</keyword>
<accession>A0AAD1UIE9</accession>
<dbReference type="Proteomes" id="UP001295684">
    <property type="component" value="Unassembled WGS sequence"/>
</dbReference>
<dbReference type="SUPFAM" id="SSF50978">
    <property type="entry name" value="WD40 repeat-like"/>
    <property type="match status" value="1"/>
</dbReference>
<dbReference type="InterPro" id="IPR036322">
    <property type="entry name" value="WD40_repeat_dom_sf"/>
</dbReference>
<dbReference type="EMBL" id="CAMPGE010008615">
    <property type="protein sequence ID" value="CAI2367505.1"/>
    <property type="molecule type" value="Genomic_DNA"/>
</dbReference>